<feature type="signal peptide" evidence="3">
    <location>
        <begin position="1"/>
        <end position="17"/>
    </location>
</feature>
<evidence type="ECO:0000313" key="5">
    <source>
        <dbReference type="RefSeq" id="XP_046590073.1"/>
    </source>
</evidence>
<dbReference type="PROSITE" id="PS51257">
    <property type="entry name" value="PROKAR_LIPOPROTEIN"/>
    <property type="match status" value="1"/>
</dbReference>
<sequence length="478" mass="54989">MYKSAVILVALIGTACAFPPADILRKSVAEDNVDEKAPEIPSQGSEVENQREDDGVRESDKKSTSEYRLFTATMKIPEFTTVTAIRSDQSAEENEEPKTSCAEGDASCDSLHENTPRQKRTIGLFPPFPIPPLPRPRIRFPGVHVPPIFRLINKPNRNCFGPGHIPACNVPGPCNIRMNEKLQKEVQALTKKLQEAEKNLALKDLAIKNKEKTEQEYKVLHEVHNTEVKIFNEKIFDLRKELDQRSANFRTTVEEGKKSCEKTLNEIKEKENRERETLQEAHNTEVKILKKKLADLREELDQQSRNFTTTVEEGKKSCEKTLNENKERENRERETLQEAHNTEVKILKKKLADLREELDQQSRNFTTTVEEGKKICETLHTEHAAEIESMEEMLMKEKQVSIGLEEKLTTQTTECAQNLETEKERWDNRLTEETKRSKKELAEITELHEICVADKEKKDQQIKKLQSFGRKSSIITIT</sequence>
<evidence type="ECO:0000256" key="1">
    <source>
        <dbReference type="SAM" id="Coils"/>
    </source>
</evidence>
<keyword evidence="4" id="KW-1185">Reference proteome</keyword>
<evidence type="ECO:0000313" key="4">
    <source>
        <dbReference type="Proteomes" id="UP000829291"/>
    </source>
</evidence>
<feature type="chain" id="PRO_5046098309" evidence="3">
    <location>
        <begin position="18"/>
        <end position="478"/>
    </location>
</feature>
<accession>A0ABM3FQ02</accession>
<organism evidence="4 5">
    <name type="scientific">Neodiprion lecontei</name>
    <name type="common">Redheaded pine sawfly</name>
    <dbReference type="NCBI Taxonomy" id="441921"/>
    <lineage>
        <taxon>Eukaryota</taxon>
        <taxon>Metazoa</taxon>
        <taxon>Ecdysozoa</taxon>
        <taxon>Arthropoda</taxon>
        <taxon>Hexapoda</taxon>
        <taxon>Insecta</taxon>
        <taxon>Pterygota</taxon>
        <taxon>Neoptera</taxon>
        <taxon>Endopterygota</taxon>
        <taxon>Hymenoptera</taxon>
        <taxon>Tenthredinoidea</taxon>
        <taxon>Diprionidae</taxon>
        <taxon>Diprioninae</taxon>
        <taxon>Neodiprion</taxon>
    </lineage>
</organism>
<feature type="compositionally biased region" description="Basic and acidic residues" evidence="2">
    <location>
        <begin position="48"/>
        <end position="64"/>
    </location>
</feature>
<feature type="coiled-coil region" evidence="1">
    <location>
        <begin position="179"/>
        <end position="213"/>
    </location>
</feature>
<proteinExistence type="predicted"/>
<dbReference type="RefSeq" id="XP_046590073.1">
    <property type="nucleotide sequence ID" value="XM_046734117.1"/>
</dbReference>
<name>A0ABM3FQ02_NEOLC</name>
<keyword evidence="3" id="KW-0732">Signal</keyword>
<evidence type="ECO:0000256" key="2">
    <source>
        <dbReference type="SAM" id="MobiDB-lite"/>
    </source>
</evidence>
<dbReference type="Proteomes" id="UP000829291">
    <property type="component" value="Chromosome 3"/>
</dbReference>
<keyword evidence="1" id="KW-0175">Coiled coil</keyword>
<dbReference type="GeneID" id="124293374"/>
<gene>
    <name evidence="5" type="primary">LOC124293374</name>
</gene>
<feature type="compositionally biased region" description="Basic and acidic residues" evidence="2">
    <location>
        <begin position="312"/>
        <end position="338"/>
    </location>
</feature>
<protein>
    <submittedName>
        <fullName evidence="5">Uncharacterized protein</fullName>
    </submittedName>
</protein>
<feature type="region of interest" description="Disordered" evidence="2">
    <location>
        <begin position="311"/>
        <end position="338"/>
    </location>
</feature>
<feature type="region of interest" description="Disordered" evidence="2">
    <location>
        <begin position="34"/>
        <end position="64"/>
    </location>
</feature>
<reference evidence="5" key="1">
    <citation type="submission" date="2025-08" db="UniProtKB">
        <authorList>
            <consortium name="RefSeq"/>
        </authorList>
    </citation>
    <scope>IDENTIFICATION</scope>
    <source>
        <tissue evidence="5">Thorax and Abdomen</tissue>
    </source>
</reference>
<evidence type="ECO:0000256" key="3">
    <source>
        <dbReference type="SAM" id="SignalP"/>
    </source>
</evidence>
<feature type="region of interest" description="Disordered" evidence="2">
    <location>
        <begin position="87"/>
        <end position="128"/>
    </location>
</feature>